<accession>A0ABR1CG04</accession>
<protein>
    <recommendedName>
        <fullName evidence="3">Kinesin motor domain-containing protein</fullName>
    </recommendedName>
</protein>
<dbReference type="EMBL" id="JAVFWL010000002">
    <property type="protein sequence ID" value="KAK6736151.1"/>
    <property type="molecule type" value="Genomic_DNA"/>
</dbReference>
<keyword evidence="2" id="KW-1185">Reference proteome</keyword>
<gene>
    <name evidence="1" type="primary">Necator_chrII.g6850</name>
    <name evidence="1" type="ORF">RB195_019057</name>
</gene>
<organism evidence="1 2">
    <name type="scientific">Necator americanus</name>
    <name type="common">Human hookworm</name>
    <dbReference type="NCBI Taxonomy" id="51031"/>
    <lineage>
        <taxon>Eukaryota</taxon>
        <taxon>Metazoa</taxon>
        <taxon>Ecdysozoa</taxon>
        <taxon>Nematoda</taxon>
        <taxon>Chromadorea</taxon>
        <taxon>Rhabditida</taxon>
        <taxon>Rhabditina</taxon>
        <taxon>Rhabditomorpha</taxon>
        <taxon>Strongyloidea</taxon>
        <taxon>Ancylostomatidae</taxon>
        <taxon>Bunostominae</taxon>
        <taxon>Necator</taxon>
    </lineage>
</organism>
<sequence>MQFLHFTSDFHGSLLFLNRIAGEMSILSIHAYNQQGDGNKSLLQTMEFASKLKQLSKANNSSHKAICLDKGFIS</sequence>
<evidence type="ECO:0000313" key="2">
    <source>
        <dbReference type="Proteomes" id="UP001303046"/>
    </source>
</evidence>
<evidence type="ECO:0008006" key="3">
    <source>
        <dbReference type="Google" id="ProtNLM"/>
    </source>
</evidence>
<comment type="caution">
    <text evidence="1">The sequence shown here is derived from an EMBL/GenBank/DDBJ whole genome shotgun (WGS) entry which is preliminary data.</text>
</comment>
<dbReference type="Proteomes" id="UP001303046">
    <property type="component" value="Unassembled WGS sequence"/>
</dbReference>
<proteinExistence type="predicted"/>
<name>A0ABR1CG04_NECAM</name>
<reference evidence="1 2" key="1">
    <citation type="submission" date="2023-08" db="EMBL/GenBank/DDBJ databases">
        <title>A Necator americanus chromosomal reference genome.</title>
        <authorList>
            <person name="Ilik V."/>
            <person name="Petrzelkova K.J."/>
            <person name="Pardy F."/>
            <person name="Fuh T."/>
            <person name="Niatou-Singa F.S."/>
            <person name="Gouil Q."/>
            <person name="Baker L."/>
            <person name="Ritchie M.E."/>
            <person name="Jex A.R."/>
            <person name="Gazzola D."/>
            <person name="Li H."/>
            <person name="Toshio Fujiwara R."/>
            <person name="Zhan B."/>
            <person name="Aroian R.V."/>
            <person name="Pafco B."/>
            <person name="Schwarz E.M."/>
        </authorList>
    </citation>
    <scope>NUCLEOTIDE SEQUENCE [LARGE SCALE GENOMIC DNA]</scope>
    <source>
        <strain evidence="1 2">Aroian</strain>
        <tissue evidence="1">Whole animal</tissue>
    </source>
</reference>
<evidence type="ECO:0000313" key="1">
    <source>
        <dbReference type="EMBL" id="KAK6736151.1"/>
    </source>
</evidence>